<comment type="caution">
    <text evidence="12">The sequence shown here is derived from an EMBL/GenBank/DDBJ whole genome shotgun (WGS) entry which is preliminary data.</text>
</comment>
<reference evidence="14 15" key="2">
    <citation type="submission" date="2020-04" db="EMBL/GenBank/DDBJ databases">
        <title>The Epidemiology and Molecular Characteristics of Linezolid-Resistant Staphylococcus capitis in Huashan Hospital, Shanghai.</title>
        <authorList>
            <person name="Ding L."/>
            <person name="Li P."/>
            <person name="Yang Y."/>
            <person name="Lin D."/>
            <person name="Xu X."/>
        </authorList>
    </citation>
    <scope>NUCLEOTIDE SEQUENCE [LARGE SCALE GENOMIC DNA]</scope>
    <source>
        <strain evidence="11 15">12-86</strain>
        <strain evidence="10 14">17-84</strain>
    </source>
</reference>
<dbReference type="RefSeq" id="WP_002433123.1">
    <property type="nucleotide sequence ID" value="NZ_AP014956.1"/>
</dbReference>
<organism evidence="12 13">
    <name type="scientific">Staphylococcus capitis</name>
    <dbReference type="NCBI Taxonomy" id="29388"/>
    <lineage>
        <taxon>Bacteria</taxon>
        <taxon>Bacillati</taxon>
        <taxon>Bacillota</taxon>
        <taxon>Bacilli</taxon>
        <taxon>Bacillales</taxon>
        <taxon>Staphylococcaceae</taxon>
        <taxon>Staphylococcus</taxon>
    </lineage>
</organism>
<evidence type="ECO:0000256" key="5">
    <source>
        <dbReference type="ARBA" id="ARBA00022692"/>
    </source>
</evidence>
<dbReference type="AlphaFoldDB" id="A0A7X9ZI82"/>
<comment type="subcellular location">
    <subcellularLocation>
        <location evidence="1 8">Cell membrane</location>
        <topology evidence="1 8">Multi-pass membrane protein</topology>
    </subcellularLocation>
</comment>
<evidence type="ECO:0000313" key="15">
    <source>
        <dbReference type="Proteomes" id="UP000550736"/>
    </source>
</evidence>
<dbReference type="EMBL" id="JABBLX010000001">
    <property type="protein sequence ID" value="NMK96541.1"/>
    <property type="molecule type" value="Genomic_DNA"/>
</dbReference>
<dbReference type="Proteomes" id="UP000291949">
    <property type="component" value="Unassembled WGS sequence"/>
</dbReference>
<protein>
    <submittedName>
        <fullName evidence="12">Na(+)/H(+) antiporter subunit F1</fullName>
    </submittedName>
</protein>
<dbReference type="NCBIfam" id="NF009248">
    <property type="entry name" value="PRK12600.1"/>
    <property type="match status" value="1"/>
</dbReference>
<evidence type="ECO:0000313" key="14">
    <source>
        <dbReference type="Proteomes" id="UP000538955"/>
    </source>
</evidence>
<evidence type="ECO:0000313" key="11">
    <source>
        <dbReference type="EMBL" id="NMK96541.1"/>
    </source>
</evidence>
<comment type="similarity">
    <text evidence="2 8">Belongs to the CPA3 antiporters (TC 2.A.63) subunit F family.</text>
</comment>
<dbReference type="GeneID" id="93670052"/>
<evidence type="ECO:0000313" key="12">
    <source>
        <dbReference type="EMBL" id="TBW77826.1"/>
    </source>
</evidence>
<feature type="transmembrane region" description="Helical" evidence="9">
    <location>
        <begin position="60"/>
        <end position="80"/>
    </location>
</feature>
<dbReference type="PANTHER" id="PTHR34702:SF1">
    <property type="entry name" value="NA(+)_H(+) ANTIPORTER SUBUNIT F"/>
    <property type="match status" value="1"/>
</dbReference>
<proteinExistence type="inferred from homology"/>
<evidence type="ECO:0000256" key="2">
    <source>
        <dbReference type="ARBA" id="ARBA00009212"/>
    </source>
</evidence>
<dbReference type="PANTHER" id="PTHR34702">
    <property type="entry name" value="NA(+)/H(+) ANTIPORTER SUBUNIT F1"/>
    <property type="match status" value="1"/>
</dbReference>
<evidence type="ECO:0000313" key="10">
    <source>
        <dbReference type="EMBL" id="NMK55503.1"/>
    </source>
</evidence>
<evidence type="ECO:0000313" key="13">
    <source>
        <dbReference type="Proteomes" id="UP000291949"/>
    </source>
</evidence>
<evidence type="ECO:0000256" key="4">
    <source>
        <dbReference type="ARBA" id="ARBA00022475"/>
    </source>
</evidence>
<keyword evidence="3 8" id="KW-0813">Transport</keyword>
<reference evidence="12 13" key="1">
    <citation type="journal article" date="2019" name="Sci. Transl. Med.">
        <title>Quorum sensing between bacterial species on the skin protects against epidermal injury in atopic dermatitis.</title>
        <authorList>
            <person name="Williams M.R."/>
        </authorList>
    </citation>
    <scope>NUCLEOTIDE SEQUENCE [LARGE SCALE GENOMIC DNA]</scope>
    <source>
        <strain evidence="12 13">H8</strain>
    </source>
</reference>
<keyword evidence="5 9" id="KW-0812">Transmembrane</keyword>
<keyword evidence="4 8" id="KW-1003">Cell membrane</keyword>
<evidence type="ECO:0000256" key="3">
    <source>
        <dbReference type="ARBA" id="ARBA00022448"/>
    </source>
</evidence>
<feature type="transmembrane region" description="Helical" evidence="9">
    <location>
        <begin position="6"/>
        <end position="23"/>
    </location>
</feature>
<dbReference type="Pfam" id="PF04066">
    <property type="entry name" value="MrpF_PhaF"/>
    <property type="match status" value="1"/>
</dbReference>
<keyword evidence="8" id="KW-0406">Ion transport</keyword>
<evidence type="ECO:0000256" key="6">
    <source>
        <dbReference type="ARBA" id="ARBA00022989"/>
    </source>
</evidence>
<dbReference type="PIRSF" id="PIRSF028784">
    <property type="entry name" value="MrpF"/>
    <property type="match status" value="1"/>
</dbReference>
<keyword evidence="8" id="KW-0050">Antiport</keyword>
<evidence type="ECO:0000256" key="8">
    <source>
        <dbReference type="PIRNR" id="PIRNR028784"/>
    </source>
</evidence>
<dbReference type="Proteomes" id="UP000550736">
    <property type="component" value="Unassembled WGS sequence"/>
</dbReference>
<dbReference type="Proteomes" id="UP000538955">
    <property type="component" value="Unassembled WGS sequence"/>
</dbReference>
<feature type="transmembrane region" description="Helical" evidence="9">
    <location>
        <begin position="35"/>
        <end position="54"/>
    </location>
</feature>
<sequence length="97" mass="10613">MTHNIFIIIALIIVVASMLAMLVRVILGPSLADRVVALDAIGLQLMAVIALFSILLNIKYMLVVILMVGILAFLGTAVFSKFMDEGKVIKHDNNDHH</sequence>
<keyword evidence="14" id="KW-1185">Reference proteome</keyword>
<name>A0A7X9ZI82_STACP</name>
<evidence type="ECO:0000256" key="1">
    <source>
        <dbReference type="ARBA" id="ARBA00004651"/>
    </source>
</evidence>
<dbReference type="EMBL" id="SCHC01000001">
    <property type="protein sequence ID" value="TBW77826.1"/>
    <property type="molecule type" value="Genomic_DNA"/>
</dbReference>
<dbReference type="InterPro" id="IPR007208">
    <property type="entry name" value="MrpF/PhaF-like"/>
</dbReference>
<dbReference type="GO" id="GO:0015385">
    <property type="term" value="F:sodium:proton antiporter activity"/>
    <property type="evidence" value="ECO:0007669"/>
    <property type="project" value="TreeGrafter"/>
</dbReference>
<evidence type="ECO:0000256" key="7">
    <source>
        <dbReference type="ARBA" id="ARBA00023136"/>
    </source>
</evidence>
<gene>
    <name evidence="12" type="ORF">EQ811_01805</name>
    <name evidence="11" type="ORF">HHM13_00305</name>
    <name evidence="10" type="ORF">HHM24_12350</name>
</gene>
<dbReference type="EMBL" id="JABBMI010000101">
    <property type="protein sequence ID" value="NMK55503.1"/>
    <property type="molecule type" value="Genomic_DNA"/>
</dbReference>
<keyword evidence="6 9" id="KW-1133">Transmembrane helix</keyword>
<keyword evidence="7 8" id="KW-0472">Membrane</keyword>
<evidence type="ECO:0000256" key="9">
    <source>
        <dbReference type="SAM" id="Phobius"/>
    </source>
</evidence>
<accession>A0A7X9ZI82</accession>
<dbReference type="GO" id="GO:0005886">
    <property type="term" value="C:plasma membrane"/>
    <property type="evidence" value="ECO:0007669"/>
    <property type="project" value="UniProtKB-SubCell"/>
</dbReference>